<evidence type="ECO:0000256" key="8">
    <source>
        <dbReference type="ARBA" id="ARBA00023180"/>
    </source>
</evidence>
<keyword evidence="5" id="KW-1133">Transmembrane helix</keyword>
<sequence length="157" mass="17469">MFIMCPPLVVLFSSGACKAGELTCQNGKCVSEKKRCDGNDDCGDRTDESDCGRIMDNVQCSDSTYKCENNKCTNKENPECDGTPDCEDKSDEANCGKTLPLSPNQILSPQHTTVHTMISHYILWFIPLPTTHHGSHNDQSLYSMVYTTPHNTPRFTQ</sequence>
<feature type="chain" id="PRO_5021199470" evidence="10">
    <location>
        <begin position="20"/>
        <end position="157"/>
    </location>
</feature>
<comment type="caution">
    <text evidence="9">Lacks conserved residue(s) required for the propagation of feature annotation.</text>
</comment>
<feature type="disulfide bond" evidence="9">
    <location>
        <begin position="36"/>
        <end position="51"/>
    </location>
</feature>
<evidence type="ECO:0000256" key="1">
    <source>
        <dbReference type="ARBA" id="ARBA00004167"/>
    </source>
</evidence>
<dbReference type="InterPro" id="IPR023415">
    <property type="entry name" value="LDLR_class-A_CS"/>
</dbReference>
<feature type="disulfide bond" evidence="9">
    <location>
        <begin position="80"/>
        <end position="95"/>
    </location>
</feature>
<evidence type="ECO:0000313" key="11">
    <source>
        <dbReference type="Ensembl" id="ENSHHUP00000009223.1"/>
    </source>
</evidence>
<reference evidence="12" key="1">
    <citation type="submission" date="2018-06" db="EMBL/GenBank/DDBJ databases">
        <title>Genome assembly of Danube salmon.</title>
        <authorList>
            <person name="Macqueen D.J."/>
            <person name="Gundappa M.K."/>
        </authorList>
    </citation>
    <scope>NUCLEOTIDE SEQUENCE [LARGE SCALE GENOMIC DNA]</scope>
</reference>
<accession>A0A4W5JW56</accession>
<dbReference type="Ensembl" id="ENSHHUT00000009502.1">
    <property type="protein sequence ID" value="ENSHHUP00000009223.1"/>
    <property type="gene ID" value="ENSHHUG00000005624.1"/>
</dbReference>
<dbReference type="InterPro" id="IPR050685">
    <property type="entry name" value="LDLR"/>
</dbReference>
<dbReference type="Proteomes" id="UP000314982">
    <property type="component" value="Unassembled WGS sequence"/>
</dbReference>
<evidence type="ECO:0000256" key="2">
    <source>
        <dbReference type="ARBA" id="ARBA00004308"/>
    </source>
</evidence>
<dbReference type="InterPro" id="IPR036055">
    <property type="entry name" value="LDL_receptor-like_sf"/>
</dbReference>
<dbReference type="SUPFAM" id="SSF57424">
    <property type="entry name" value="LDL receptor-like module"/>
    <property type="match status" value="2"/>
</dbReference>
<keyword evidence="6" id="KW-0472">Membrane</keyword>
<dbReference type="PANTHER" id="PTHR24270">
    <property type="entry name" value="LOW-DENSITY LIPOPROTEIN RECEPTOR-RELATED"/>
    <property type="match status" value="1"/>
</dbReference>
<reference evidence="11" key="3">
    <citation type="submission" date="2025-09" db="UniProtKB">
        <authorList>
            <consortium name="Ensembl"/>
        </authorList>
    </citation>
    <scope>IDENTIFICATION</scope>
</reference>
<dbReference type="GO" id="GO:0012505">
    <property type="term" value="C:endomembrane system"/>
    <property type="evidence" value="ECO:0007669"/>
    <property type="project" value="UniProtKB-SubCell"/>
</dbReference>
<dbReference type="PROSITE" id="PS50068">
    <property type="entry name" value="LDLRA_2"/>
    <property type="match status" value="2"/>
</dbReference>
<dbReference type="InterPro" id="IPR002172">
    <property type="entry name" value="LDrepeatLR_classA_rpt"/>
</dbReference>
<dbReference type="Pfam" id="PF00057">
    <property type="entry name" value="Ldl_recept_a"/>
    <property type="match status" value="2"/>
</dbReference>
<dbReference type="GO" id="GO:0016192">
    <property type="term" value="P:vesicle-mediated transport"/>
    <property type="evidence" value="ECO:0007669"/>
    <property type="project" value="UniProtKB-ARBA"/>
</dbReference>
<reference evidence="11" key="2">
    <citation type="submission" date="2025-08" db="UniProtKB">
        <authorList>
            <consortium name="Ensembl"/>
        </authorList>
    </citation>
    <scope>IDENTIFICATION</scope>
</reference>
<keyword evidence="3" id="KW-0812">Transmembrane</keyword>
<dbReference type="FunFam" id="4.10.400.10:FF:000065">
    <property type="entry name" value="Transmembrane protease serine 7"/>
    <property type="match status" value="1"/>
</dbReference>
<evidence type="ECO:0000256" key="4">
    <source>
        <dbReference type="ARBA" id="ARBA00022737"/>
    </source>
</evidence>
<dbReference type="AlphaFoldDB" id="A0A4W5JW56"/>
<evidence type="ECO:0000313" key="12">
    <source>
        <dbReference type="Proteomes" id="UP000314982"/>
    </source>
</evidence>
<keyword evidence="8" id="KW-0325">Glycoprotein</keyword>
<name>A0A4W5JW56_9TELE</name>
<keyword evidence="7 9" id="KW-1015">Disulfide bond</keyword>
<feature type="signal peptide" evidence="10">
    <location>
        <begin position="1"/>
        <end position="19"/>
    </location>
</feature>
<dbReference type="GeneTree" id="ENSGT00940000164481"/>
<dbReference type="GO" id="GO:0005886">
    <property type="term" value="C:plasma membrane"/>
    <property type="evidence" value="ECO:0007669"/>
    <property type="project" value="TreeGrafter"/>
</dbReference>
<keyword evidence="12" id="KW-1185">Reference proteome</keyword>
<feature type="disulfide bond" evidence="9">
    <location>
        <begin position="17"/>
        <end position="29"/>
    </location>
</feature>
<dbReference type="Gene3D" id="4.10.400.10">
    <property type="entry name" value="Low-density Lipoprotein Receptor"/>
    <property type="match status" value="2"/>
</dbReference>
<feature type="disulfide bond" evidence="9">
    <location>
        <begin position="60"/>
        <end position="72"/>
    </location>
</feature>
<evidence type="ECO:0000256" key="9">
    <source>
        <dbReference type="PROSITE-ProRule" id="PRU00124"/>
    </source>
</evidence>
<keyword evidence="10" id="KW-0732">Signal</keyword>
<dbReference type="PROSITE" id="PS01209">
    <property type="entry name" value="LDLRA_1"/>
    <property type="match status" value="1"/>
</dbReference>
<proteinExistence type="predicted"/>
<comment type="subcellular location">
    <subcellularLocation>
        <location evidence="2">Endomembrane system</location>
    </subcellularLocation>
    <subcellularLocation>
        <location evidence="1">Membrane</location>
        <topology evidence="1">Single-pass membrane protein</topology>
    </subcellularLocation>
</comment>
<evidence type="ECO:0000256" key="10">
    <source>
        <dbReference type="SAM" id="SignalP"/>
    </source>
</evidence>
<feature type="disulfide bond" evidence="9">
    <location>
        <begin position="24"/>
        <end position="42"/>
    </location>
</feature>
<dbReference type="PRINTS" id="PR00261">
    <property type="entry name" value="LDLRECEPTOR"/>
</dbReference>
<evidence type="ECO:0000256" key="5">
    <source>
        <dbReference type="ARBA" id="ARBA00022989"/>
    </source>
</evidence>
<keyword evidence="4" id="KW-0677">Repeat</keyword>
<evidence type="ECO:0000256" key="6">
    <source>
        <dbReference type="ARBA" id="ARBA00023136"/>
    </source>
</evidence>
<dbReference type="STRING" id="62062.ENSHHUP00000009223"/>
<dbReference type="SMART" id="SM00192">
    <property type="entry name" value="LDLa"/>
    <property type="match status" value="2"/>
</dbReference>
<dbReference type="CDD" id="cd00112">
    <property type="entry name" value="LDLa"/>
    <property type="match status" value="2"/>
</dbReference>
<evidence type="ECO:0000256" key="7">
    <source>
        <dbReference type="ARBA" id="ARBA00023157"/>
    </source>
</evidence>
<organism evidence="11 12">
    <name type="scientific">Hucho hucho</name>
    <name type="common">huchen</name>
    <dbReference type="NCBI Taxonomy" id="62062"/>
    <lineage>
        <taxon>Eukaryota</taxon>
        <taxon>Metazoa</taxon>
        <taxon>Chordata</taxon>
        <taxon>Craniata</taxon>
        <taxon>Vertebrata</taxon>
        <taxon>Euteleostomi</taxon>
        <taxon>Actinopterygii</taxon>
        <taxon>Neopterygii</taxon>
        <taxon>Teleostei</taxon>
        <taxon>Protacanthopterygii</taxon>
        <taxon>Salmoniformes</taxon>
        <taxon>Salmonidae</taxon>
        <taxon>Salmoninae</taxon>
        <taxon>Hucho</taxon>
    </lineage>
</organism>
<evidence type="ECO:0000256" key="3">
    <source>
        <dbReference type="ARBA" id="ARBA00022692"/>
    </source>
</evidence>
<protein>
    <submittedName>
        <fullName evidence="11">Uncharacterized protein</fullName>
    </submittedName>
</protein>